<gene>
    <name evidence="5" type="ORF">UFOVP1026_10</name>
    <name evidence="6" type="ORF">UFOVP1180_47</name>
    <name evidence="7" type="ORF">UFOVP1629_9</name>
    <name evidence="2" type="ORF">UFOVP527_53</name>
    <name evidence="3" type="ORF">UFOVP855_23</name>
    <name evidence="4" type="ORF">UFOVP954_51</name>
</gene>
<name>A0A6J5QBH5_9CAUD</name>
<evidence type="ECO:0000313" key="4">
    <source>
        <dbReference type="EMBL" id="CAB4173610.1"/>
    </source>
</evidence>
<feature type="transmembrane region" description="Helical" evidence="1">
    <location>
        <begin position="6"/>
        <end position="36"/>
    </location>
</feature>
<organism evidence="5">
    <name type="scientific">uncultured Caudovirales phage</name>
    <dbReference type="NCBI Taxonomy" id="2100421"/>
    <lineage>
        <taxon>Viruses</taxon>
        <taxon>Duplodnaviria</taxon>
        <taxon>Heunggongvirae</taxon>
        <taxon>Uroviricota</taxon>
        <taxon>Caudoviricetes</taxon>
        <taxon>Peduoviridae</taxon>
        <taxon>Maltschvirus</taxon>
        <taxon>Maltschvirus maltsch</taxon>
    </lineage>
</organism>
<protein>
    <submittedName>
        <fullName evidence="5">Uncharacterized protein</fullName>
    </submittedName>
</protein>
<evidence type="ECO:0000313" key="7">
    <source>
        <dbReference type="EMBL" id="CAB4220278.1"/>
    </source>
</evidence>
<dbReference type="EMBL" id="LR796511">
    <property type="protein sequence ID" value="CAB4149155.1"/>
    <property type="molecule type" value="Genomic_DNA"/>
</dbReference>
<evidence type="ECO:0000313" key="6">
    <source>
        <dbReference type="EMBL" id="CAB4188670.1"/>
    </source>
</evidence>
<proteinExistence type="predicted"/>
<keyword evidence="1" id="KW-0812">Transmembrane</keyword>
<accession>A0A6J5QBH5</accession>
<evidence type="ECO:0000313" key="3">
    <source>
        <dbReference type="EMBL" id="CAB4167494.1"/>
    </source>
</evidence>
<dbReference type="EMBL" id="LR796809">
    <property type="protein sequence ID" value="CAB4167494.1"/>
    <property type="molecule type" value="Genomic_DNA"/>
</dbReference>
<dbReference type="EMBL" id="LR797494">
    <property type="protein sequence ID" value="CAB4220278.1"/>
    <property type="molecule type" value="Genomic_DNA"/>
</dbReference>
<sequence length="37" mass="4102">MTEAKLLVIIVVPFLVMAAPVVVPVLAGIWLVLYIFY</sequence>
<reference evidence="5" key="1">
    <citation type="submission" date="2020-05" db="EMBL/GenBank/DDBJ databases">
        <authorList>
            <person name="Chiriac C."/>
            <person name="Salcher M."/>
            <person name="Ghai R."/>
            <person name="Kavagutti S V."/>
        </authorList>
    </citation>
    <scope>NUCLEOTIDE SEQUENCE</scope>
</reference>
<dbReference type="EMBL" id="LR796903">
    <property type="protein sequence ID" value="CAB4173610.1"/>
    <property type="molecule type" value="Genomic_DNA"/>
</dbReference>
<dbReference type="EMBL" id="LR796975">
    <property type="protein sequence ID" value="CAB4178891.1"/>
    <property type="molecule type" value="Genomic_DNA"/>
</dbReference>
<evidence type="ECO:0000313" key="2">
    <source>
        <dbReference type="EMBL" id="CAB4149155.1"/>
    </source>
</evidence>
<dbReference type="EMBL" id="LR797123">
    <property type="protein sequence ID" value="CAB4188670.1"/>
    <property type="molecule type" value="Genomic_DNA"/>
</dbReference>
<keyword evidence="1" id="KW-0472">Membrane</keyword>
<evidence type="ECO:0000256" key="1">
    <source>
        <dbReference type="SAM" id="Phobius"/>
    </source>
</evidence>
<keyword evidence="1" id="KW-1133">Transmembrane helix</keyword>
<evidence type="ECO:0000313" key="5">
    <source>
        <dbReference type="EMBL" id="CAB4178891.1"/>
    </source>
</evidence>